<gene>
    <name evidence="14" type="ORF">BXT84_15165</name>
</gene>
<evidence type="ECO:0000256" key="8">
    <source>
        <dbReference type="ARBA" id="ARBA00023284"/>
    </source>
</evidence>
<keyword evidence="5" id="KW-0049">Antioxidant</keyword>
<evidence type="ECO:0000256" key="5">
    <source>
        <dbReference type="ARBA" id="ARBA00022862"/>
    </source>
</evidence>
<evidence type="ECO:0000256" key="3">
    <source>
        <dbReference type="ARBA" id="ARBA00013017"/>
    </source>
</evidence>
<protein>
    <recommendedName>
        <fullName evidence="3">thioredoxin-dependent peroxiredoxin</fullName>
        <ecNumber evidence="3">1.11.1.24</ecNumber>
    </recommendedName>
    <alternativeName>
        <fullName evidence="11">Bacterioferritin comigratory protein</fullName>
    </alternativeName>
    <alternativeName>
        <fullName evidence="9">Thioredoxin peroxidase</fullName>
    </alternativeName>
</protein>
<feature type="domain" description="Thioredoxin" evidence="13">
    <location>
        <begin position="1"/>
        <end position="152"/>
    </location>
</feature>
<sequence length="153" mass="16872">MVGQVAPDFTREGTNGTVHLADLKGHIVVLYFYPRDNTPGCTTEACDFRDAIADFSQVDGIVLGISTDSLASHEKFTAKYQLPFNLLSDPDAETAKAYGVYKQKNLYGKVSWGIERSTFIIDAQGIIRYVFRKVKVPGHVEQVKALVDQLAGD</sequence>
<keyword evidence="4" id="KW-0575">Peroxidase</keyword>
<dbReference type="CDD" id="cd03017">
    <property type="entry name" value="PRX_BCP"/>
    <property type="match status" value="1"/>
</dbReference>
<dbReference type="EMBL" id="CP019454">
    <property type="protein sequence ID" value="AUW95635.1"/>
    <property type="molecule type" value="Genomic_DNA"/>
</dbReference>
<evidence type="ECO:0000256" key="9">
    <source>
        <dbReference type="ARBA" id="ARBA00032824"/>
    </source>
</evidence>
<dbReference type="PANTHER" id="PTHR42801">
    <property type="entry name" value="THIOREDOXIN-DEPENDENT PEROXIDE REDUCTASE"/>
    <property type="match status" value="1"/>
</dbReference>
<dbReference type="InterPro" id="IPR024706">
    <property type="entry name" value="Peroxiredoxin_AhpC-typ"/>
</dbReference>
<dbReference type="PROSITE" id="PS51352">
    <property type="entry name" value="THIOREDOXIN_2"/>
    <property type="match status" value="1"/>
</dbReference>
<keyword evidence="7" id="KW-1015">Disulfide bond</keyword>
<reference evidence="14 15" key="1">
    <citation type="journal article" date="2019" name="Sci. Rep.">
        <title>Sulfobacillus thermotolerans: new insights into resistance and metabolic capacities of acidophilic chemolithotrophs.</title>
        <authorList>
            <person name="Panyushkina A.E."/>
            <person name="Babenko V.V."/>
            <person name="Nikitina A.S."/>
            <person name="Selezneva O.V."/>
            <person name="Tsaplina I.A."/>
            <person name="Letarova M.A."/>
            <person name="Kostryukova E.S."/>
            <person name="Letarov A.V."/>
        </authorList>
    </citation>
    <scope>NUCLEOTIDE SEQUENCE [LARGE SCALE GENOMIC DNA]</scope>
    <source>
        <strain evidence="14 15">Kr1</strain>
    </source>
</reference>
<dbReference type="PIRSF" id="PIRSF000239">
    <property type="entry name" value="AHPC"/>
    <property type="match status" value="1"/>
</dbReference>
<dbReference type="SUPFAM" id="SSF52833">
    <property type="entry name" value="Thioredoxin-like"/>
    <property type="match status" value="1"/>
</dbReference>
<evidence type="ECO:0000256" key="2">
    <source>
        <dbReference type="ARBA" id="ARBA00011245"/>
    </source>
</evidence>
<dbReference type="Pfam" id="PF00578">
    <property type="entry name" value="AhpC-TSA"/>
    <property type="match status" value="1"/>
</dbReference>
<keyword evidence="15" id="KW-1185">Reference proteome</keyword>
<accession>A0ABN5H4J6</accession>
<comment type="function">
    <text evidence="1">Thiol-specific peroxidase that catalyzes the reduction of hydrogen peroxide and organic hydroperoxides to water and alcohols, respectively. Plays a role in cell protection against oxidative stress by detoxifying peroxides and as sensor of hydrogen peroxide-mediated signaling events.</text>
</comment>
<evidence type="ECO:0000259" key="13">
    <source>
        <dbReference type="PROSITE" id="PS51352"/>
    </source>
</evidence>
<organism evidence="14 15">
    <name type="scientific">Sulfobacillus thermotolerans</name>
    <dbReference type="NCBI Taxonomy" id="338644"/>
    <lineage>
        <taxon>Bacteria</taxon>
        <taxon>Bacillati</taxon>
        <taxon>Bacillota</taxon>
        <taxon>Clostridia</taxon>
        <taxon>Eubacteriales</taxon>
        <taxon>Clostridiales Family XVII. Incertae Sedis</taxon>
        <taxon>Sulfobacillus</taxon>
    </lineage>
</organism>
<comment type="catalytic activity">
    <reaction evidence="12">
        <text>a hydroperoxide + [thioredoxin]-dithiol = an alcohol + [thioredoxin]-disulfide + H2O</text>
        <dbReference type="Rhea" id="RHEA:62620"/>
        <dbReference type="Rhea" id="RHEA-COMP:10698"/>
        <dbReference type="Rhea" id="RHEA-COMP:10700"/>
        <dbReference type="ChEBI" id="CHEBI:15377"/>
        <dbReference type="ChEBI" id="CHEBI:29950"/>
        <dbReference type="ChEBI" id="CHEBI:30879"/>
        <dbReference type="ChEBI" id="CHEBI:35924"/>
        <dbReference type="ChEBI" id="CHEBI:50058"/>
        <dbReference type="EC" id="1.11.1.24"/>
    </reaction>
</comment>
<name>A0ABN5H4J6_9FIRM</name>
<evidence type="ECO:0000313" key="15">
    <source>
        <dbReference type="Proteomes" id="UP000325292"/>
    </source>
</evidence>
<dbReference type="Proteomes" id="UP000325292">
    <property type="component" value="Chromosome"/>
</dbReference>
<dbReference type="EC" id="1.11.1.24" evidence="3"/>
<evidence type="ECO:0000313" key="14">
    <source>
        <dbReference type="EMBL" id="AUW95635.1"/>
    </source>
</evidence>
<comment type="subunit">
    <text evidence="2">Monomer.</text>
</comment>
<evidence type="ECO:0000256" key="12">
    <source>
        <dbReference type="ARBA" id="ARBA00049091"/>
    </source>
</evidence>
<keyword evidence="8" id="KW-0676">Redox-active center</keyword>
<dbReference type="InterPro" id="IPR013766">
    <property type="entry name" value="Thioredoxin_domain"/>
</dbReference>
<evidence type="ECO:0000256" key="11">
    <source>
        <dbReference type="ARBA" id="ARBA00041373"/>
    </source>
</evidence>
<evidence type="ECO:0000256" key="6">
    <source>
        <dbReference type="ARBA" id="ARBA00023002"/>
    </source>
</evidence>
<evidence type="ECO:0000256" key="1">
    <source>
        <dbReference type="ARBA" id="ARBA00003330"/>
    </source>
</evidence>
<proteinExistence type="inferred from homology"/>
<keyword evidence="6" id="KW-0560">Oxidoreductase</keyword>
<evidence type="ECO:0000256" key="4">
    <source>
        <dbReference type="ARBA" id="ARBA00022559"/>
    </source>
</evidence>
<dbReference type="InterPro" id="IPR036249">
    <property type="entry name" value="Thioredoxin-like_sf"/>
</dbReference>
<dbReference type="InterPro" id="IPR050924">
    <property type="entry name" value="Peroxiredoxin_BCP/PrxQ"/>
</dbReference>
<dbReference type="Gene3D" id="3.40.30.10">
    <property type="entry name" value="Glutaredoxin"/>
    <property type="match status" value="1"/>
</dbReference>
<evidence type="ECO:0000256" key="7">
    <source>
        <dbReference type="ARBA" id="ARBA00023157"/>
    </source>
</evidence>
<evidence type="ECO:0000256" key="10">
    <source>
        <dbReference type="ARBA" id="ARBA00038489"/>
    </source>
</evidence>
<dbReference type="InterPro" id="IPR000866">
    <property type="entry name" value="AhpC/TSA"/>
</dbReference>
<comment type="similarity">
    <text evidence="10">Belongs to the peroxiredoxin family. BCP/PrxQ subfamily.</text>
</comment>
<dbReference type="PANTHER" id="PTHR42801:SF4">
    <property type="entry name" value="AHPC_TSA FAMILY PROTEIN"/>
    <property type="match status" value="1"/>
</dbReference>